<dbReference type="Gene3D" id="3.30.2090.10">
    <property type="entry name" value="Multidrug efflux transporter AcrB TolC docking domain, DN and DC subdomains"/>
    <property type="match status" value="2"/>
</dbReference>
<keyword evidence="1" id="KW-1133">Transmembrane helix</keyword>
<keyword evidence="1" id="KW-0812">Transmembrane</keyword>
<dbReference type="PRINTS" id="PR00702">
    <property type="entry name" value="ACRIFLAVINRP"/>
</dbReference>
<feature type="transmembrane region" description="Helical" evidence="1">
    <location>
        <begin position="12"/>
        <end position="31"/>
    </location>
</feature>
<evidence type="ECO:0000313" key="2">
    <source>
        <dbReference type="EMBL" id="QDT52763.1"/>
    </source>
</evidence>
<proteinExistence type="predicted"/>
<dbReference type="InterPro" id="IPR001036">
    <property type="entry name" value="Acrflvin-R"/>
</dbReference>
<feature type="transmembrane region" description="Helical" evidence="1">
    <location>
        <begin position="479"/>
        <end position="500"/>
    </location>
</feature>
<dbReference type="PANTHER" id="PTHR32063:SF19">
    <property type="entry name" value="CATION EFFLUX SYSTEM PROTEIN CUSA"/>
    <property type="match status" value="1"/>
</dbReference>
<dbReference type="OrthoDB" id="219750at2"/>
<protein>
    <submittedName>
        <fullName evidence="2">Cation efflux system protein CusA</fullName>
    </submittedName>
</protein>
<dbReference type="EMBL" id="CP036271">
    <property type="protein sequence ID" value="QDT52763.1"/>
    <property type="molecule type" value="Genomic_DNA"/>
</dbReference>
<dbReference type="Gene3D" id="3.30.70.1440">
    <property type="entry name" value="Multidrug efflux transporter AcrB pore domain"/>
    <property type="match status" value="1"/>
</dbReference>
<dbReference type="InterPro" id="IPR027463">
    <property type="entry name" value="AcrB_DN_DC_subdom"/>
</dbReference>
<feature type="transmembrane region" description="Helical" evidence="1">
    <location>
        <begin position="539"/>
        <end position="557"/>
    </location>
</feature>
<dbReference type="GO" id="GO:0005886">
    <property type="term" value="C:plasma membrane"/>
    <property type="evidence" value="ECO:0007669"/>
    <property type="project" value="TreeGrafter"/>
</dbReference>
<keyword evidence="3" id="KW-1185">Reference proteome</keyword>
<evidence type="ECO:0000256" key="1">
    <source>
        <dbReference type="SAM" id="Phobius"/>
    </source>
</evidence>
<dbReference type="FunCoup" id="A0A517S9H2">
    <property type="interactions" value="238"/>
</dbReference>
<evidence type="ECO:0000313" key="3">
    <source>
        <dbReference type="Proteomes" id="UP000315700"/>
    </source>
</evidence>
<dbReference type="Gene3D" id="3.30.70.1320">
    <property type="entry name" value="Multidrug efflux transporter AcrB pore domain like"/>
    <property type="match status" value="1"/>
</dbReference>
<feature type="transmembrane region" description="Helical" evidence="1">
    <location>
        <begin position="1006"/>
        <end position="1025"/>
    </location>
</feature>
<keyword evidence="1" id="KW-0472">Membrane</keyword>
<feature type="transmembrane region" description="Helical" evidence="1">
    <location>
        <begin position="512"/>
        <end position="533"/>
    </location>
</feature>
<dbReference type="AlphaFoldDB" id="A0A517S9H2"/>
<dbReference type="PANTHER" id="PTHR32063">
    <property type="match status" value="1"/>
</dbReference>
<organism evidence="2 3">
    <name type="scientific">Caulifigura coniformis</name>
    <dbReference type="NCBI Taxonomy" id="2527983"/>
    <lineage>
        <taxon>Bacteria</taxon>
        <taxon>Pseudomonadati</taxon>
        <taxon>Planctomycetota</taxon>
        <taxon>Planctomycetia</taxon>
        <taxon>Planctomycetales</taxon>
        <taxon>Planctomycetaceae</taxon>
        <taxon>Caulifigura</taxon>
    </lineage>
</organism>
<accession>A0A517S9H2</accession>
<dbReference type="Gene3D" id="1.20.1640.10">
    <property type="entry name" value="Multidrug efflux transporter AcrB transmembrane domain"/>
    <property type="match status" value="2"/>
</dbReference>
<sequence>MVNLVIGWCLRNRFFVMLVTVIVMAIGYYAITNIPIDAIPDIGEKQVIVLAEWPGRSPQDVEDQITYPLTVGLSGTPGVKTIRSFSGFGFSMVFIVFKDEVDYYWARSRVLERMNVAAGRLPQGVLPTLGADATALGQVFYYTLEAEGADLASLRSLQDWYIRYQLQAVEGVTEVATLGGYVREYQIDVIPEKLRAHRVSLMDVFEAVRRSNIDVGAKVVEANRYEFFVRGKGFVRGVQDLENVVIRQEEGTPIYVKNVATVQLGPEFRRGALDNAGREATGAVVLMRYGENPLAVINRLKQKISEIAPGLRVTLPSGKSVPVKLVPYYDRTDIIHETMATLRDNLIEESIVVTLIVALFLLHLRSTLTIVPTLPVALAMSFAAMYWLGVDSNIMSLAGLAIAIGDVSDMGIIMTENIYRRLTTDRGRPYFDVVYDAATEVGGAIVTAVVNTVVSFIPVFALTGSEGKMFRPLAYTKTFAIAASVILAITVVPVLCYYLLKPVSWPRRRALLFGGGAALATLIVMRLTITGFFQLPSAWSGWPTTLGVACMVGLMVYRMGRERLIPLDENPVSRGIFRIYRPILSWVLNNKATFLVLPTAVIALGFTVWLGLDVVGAPVSSLSRSMGYDVTMTVAWQRLKQTFPGIGREFMPPLDEGSFLYMPSVLPSASLTIAEEVVRRQDIAIRDVPEVKDVVGKVGRAESSLDPAPISMIETIVTLRPEEEWRVLPDPRWHSDTSWLDWCRPALRTVWPEERRITKAEILQDLNRQAAIPGVLPTWLQPIQTRLVMLQTGFRAMMGVKIYGSDLHEIERVGLQMEQILKKVPGTVDVVADRLVGKPYLEYEINREAAARYGVSIRDIQDVIEIAIGGEQITSTVEGRERYPVRVRYPREMRERFDDLEHVLVPTASGAQVPIAQVAKLAYSIGPQEIKSEDGLLVGYVTLNTRDRDEISVVEDAERLLQAERTRSDGQVAAGRHAEATLIVPPGYYWKWSGQFENQQRAMERLSILMPLVLLAMVFSVYFAFGKWWLVLLVLMDIAVSISGGFIGLQLYGANLSVAVWVGFIALVGVSDDDSVVMLTYLEDLFRERHPETVQGVRDLVIEAGLKRIRPCLMTTVTTVFGLAPIFLHAGRGSDIMQPMAIPSVGGMSVALITLFVIPCLYCLVKEWQLKQRIRNRTPQNGEVAHS</sequence>
<dbReference type="KEGG" id="ccos:Pan44_07750"/>
<feature type="transmembrane region" description="Helical" evidence="1">
    <location>
        <begin position="369"/>
        <end position="388"/>
    </location>
</feature>
<dbReference type="Gene3D" id="3.30.70.1430">
    <property type="entry name" value="Multidrug efflux transporter AcrB pore domain"/>
    <property type="match status" value="2"/>
</dbReference>
<feature type="transmembrane region" description="Helical" evidence="1">
    <location>
        <begin position="433"/>
        <end position="459"/>
    </location>
</feature>
<dbReference type="RefSeq" id="WP_145027391.1">
    <property type="nucleotide sequence ID" value="NZ_CP036271.1"/>
</dbReference>
<dbReference type="Proteomes" id="UP000315700">
    <property type="component" value="Chromosome"/>
</dbReference>
<dbReference type="SUPFAM" id="SSF82714">
    <property type="entry name" value="Multidrug efflux transporter AcrB TolC docking domain, DN and DC subdomains"/>
    <property type="match status" value="2"/>
</dbReference>
<feature type="transmembrane region" description="Helical" evidence="1">
    <location>
        <begin position="1058"/>
        <end position="1082"/>
    </location>
</feature>
<dbReference type="Pfam" id="PF00873">
    <property type="entry name" value="ACR_tran"/>
    <property type="match status" value="3"/>
</dbReference>
<dbReference type="SUPFAM" id="SSF82693">
    <property type="entry name" value="Multidrug efflux transporter AcrB pore domain, PN1, PN2, PC1 and PC2 subdomains"/>
    <property type="match status" value="2"/>
</dbReference>
<feature type="transmembrane region" description="Helical" evidence="1">
    <location>
        <begin position="592"/>
        <end position="612"/>
    </location>
</feature>
<gene>
    <name evidence="2" type="primary">cusA</name>
    <name evidence="2" type="ORF">Pan44_07750</name>
</gene>
<dbReference type="SUPFAM" id="SSF82866">
    <property type="entry name" value="Multidrug efflux transporter AcrB transmembrane domain"/>
    <property type="match status" value="2"/>
</dbReference>
<feature type="transmembrane region" description="Helical" evidence="1">
    <location>
        <begin position="1142"/>
        <end position="1165"/>
    </location>
</feature>
<dbReference type="GO" id="GO:0042910">
    <property type="term" value="F:xenobiotic transmembrane transporter activity"/>
    <property type="evidence" value="ECO:0007669"/>
    <property type="project" value="TreeGrafter"/>
</dbReference>
<name>A0A517S9H2_9PLAN</name>
<reference evidence="2 3" key="1">
    <citation type="submission" date="2019-02" db="EMBL/GenBank/DDBJ databases">
        <title>Deep-cultivation of Planctomycetes and their phenomic and genomic characterization uncovers novel biology.</title>
        <authorList>
            <person name="Wiegand S."/>
            <person name="Jogler M."/>
            <person name="Boedeker C."/>
            <person name="Pinto D."/>
            <person name="Vollmers J."/>
            <person name="Rivas-Marin E."/>
            <person name="Kohn T."/>
            <person name="Peeters S.H."/>
            <person name="Heuer A."/>
            <person name="Rast P."/>
            <person name="Oberbeckmann S."/>
            <person name="Bunk B."/>
            <person name="Jeske O."/>
            <person name="Meyerdierks A."/>
            <person name="Storesund J.E."/>
            <person name="Kallscheuer N."/>
            <person name="Luecker S."/>
            <person name="Lage O.M."/>
            <person name="Pohl T."/>
            <person name="Merkel B.J."/>
            <person name="Hornburger P."/>
            <person name="Mueller R.-W."/>
            <person name="Bruemmer F."/>
            <person name="Labrenz M."/>
            <person name="Spormann A.M."/>
            <person name="Op den Camp H."/>
            <person name="Overmann J."/>
            <person name="Amann R."/>
            <person name="Jetten M.S.M."/>
            <person name="Mascher T."/>
            <person name="Medema M.H."/>
            <person name="Devos D.P."/>
            <person name="Kaster A.-K."/>
            <person name="Ovreas L."/>
            <person name="Rohde M."/>
            <person name="Galperin M.Y."/>
            <person name="Jogler C."/>
        </authorList>
    </citation>
    <scope>NUCLEOTIDE SEQUENCE [LARGE SCALE GENOMIC DNA]</scope>
    <source>
        <strain evidence="2 3">Pan44</strain>
    </source>
</reference>
<dbReference type="InParanoid" id="A0A517S9H2"/>